<dbReference type="Pfam" id="PF07891">
    <property type="entry name" value="DUF1666"/>
    <property type="match status" value="1"/>
</dbReference>
<evidence type="ECO:0000313" key="3">
    <source>
        <dbReference type="Proteomes" id="UP001222027"/>
    </source>
</evidence>
<comment type="caution">
    <text evidence="2">The sequence shown here is derived from an EMBL/GenBank/DDBJ whole genome shotgun (WGS) entry which is preliminary data.</text>
</comment>
<protein>
    <submittedName>
        <fullName evidence="2">Uncharacterized protein</fullName>
    </submittedName>
</protein>
<dbReference type="PANTHER" id="PTHR46741:SF7">
    <property type="entry name" value="TRANSMEMBRANE PROTEIN"/>
    <property type="match status" value="1"/>
</dbReference>
<keyword evidence="3" id="KW-1185">Reference proteome</keyword>
<keyword evidence="1" id="KW-0812">Transmembrane</keyword>
<gene>
    <name evidence="2" type="ORF">OPV22_032867</name>
</gene>
<dbReference type="PANTHER" id="PTHR46741">
    <property type="entry name" value="OS09G0413600 PROTEIN"/>
    <property type="match status" value="1"/>
</dbReference>
<accession>A0AAV8P0F9</accession>
<sequence>MSCLSWCWLIVDHVLLGEGFDRWRRLSFFVHPVFVVLFQLYVFSQLLIRSLSNPIFCAFRLVRSVIMSVFLFVRCFLLHTSEVDDISSFTTNASQALANPDMFQCNVTHDDCSGHLQVCSLRLYSEGSEDEDEGHEESTLHVEHSNLLGEVNFASANHHIFPGLQEKVYELDDEDDEESTASSVGDDLYDPRPSLDIYRYGHAGRMGGDHGGLMVQKEDDLEDIDGYSEHVSVLRTGSTRVEIDLFYENYSGRMRWFDQLNAERRIAVSVVLDKKLGATSFHDRIDPLKFSFPGVAHRKLAKSIESDFELVYVGQACLSWEALCQQHRKVKVISDAHRGRFHGEVAEKFQQCQILLERFTETENCEGKRFWNYAQTRFCNAQLLQIPDVSGYVEDVGEGMKGETMEGSQVLEAIEKAMSSFWLFLTTDDNKRCWGFLKKLKLSDRQVEDPKDLQLFTALSKEAHKKNTKMKVLVKKSRRCTKKKKTTPPHEEIQVDNLICLVDINLVIRVLKMSVVTSAQLRWCHEKLSSIEFEQGIVRTPNADGGLLFPHS</sequence>
<reference evidence="2 3" key="1">
    <citation type="submission" date="2022-12" db="EMBL/GenBank/DDBJ databases">
        <title>Chromosome-scale assembly of the Ensete ventricosum genome.</title>
        <authorList>
            <person name="Dussert Y."/>
            <person name="Stocks J."/>
            <person name="Wendawek A."/>
            <person name="Woldeyes F."/>
            <person name="Nichols R.A."/>
            <person name="Borrell J.S."/>
        </authorList>
    </citation>
    <scope>NUCLEOTIDE SEQUENCE [LARGE SCALE GENOMIC DNA]</scope>
    <source>
        <strain evidence="3">cv. Maze</strain>
        <tissue evidence="2">Seeds</tissue>
    </source>
</reference>
<dbReference type="InterPro" id="IPR012870">
    <property type="entry name" value="DUF1666"/>
</dbReference>
<evidence type="ECO:0000256" key="1">
    <source>
        <dbReference type="SAM" id="Phobius"/>
    </source>
</evidence>
<proteinExistence type="predicted"/>
<evidence type="ECO:0000313" key="2">
    <source>
        <dbReference type="EMBL" id="KAJ8459941.1"/>
    </source>
</evidence>
<keyword evidence="1" id="KW-1133">Transmembrane helix</keyword>
<dbReference type="AlphaFoldDB" id="A0AAV8P0F9"/>
<name>A0AAV8P0F9_ENSVE</name>
<dbReference type="Proteomes" id="UP001222027">
    <property type="component" value="Unassembled WGS sequence"/>
</dbReference>
<dbReference type="EMBL" id="JAQQAF010000009">
    <property type="protein sequence ID" value="KAJ8459941.1"/>
    <property type="molecule type" value="Genomic_DNA"/>
</dbReference>
<feature type="transmembrane region" description="Helical" evidence="1">
    <location>
        <begin position="27"/>
        <end position="48"/>
    </location>
</feature>
<keyword evidence="1" id="KW-0472">Membrane</keyword>
<organism evidence="2 3">
    <name type="scientific">Ensete ventricosum</name>
    <name type="common">Abyssinian banana</name>
    <name type="synonym">Musa ensete</name>
    <dbReference type="NCBI Taxonomy" id="4639"/>
    <lineage>
        <taxon>Eukaryota</taxon>
        <taxon>Viridiplantae</taxon>
        <taxon>Streptophyta</taxon>
        <taxon>Embryophyta</taxon>
        <taxon>Tracheophyta</taxon>
        <taxon>Spermatophyta</taxon>
        <taxon>Magnoliopsida</taxon>
        <taxon>Liliopsida</taxon>
        <taxon>Zingiberales</taxon>
        <taxon>Musaceae</taxon>
        <taxon>Ensete</taxon>
    </lineage>
</organism>